<dbReference type="InterPro" id="IPR001841">
    <property type="entry name" value="Znf_RING"/>
</dbReference>
<gene>
    <name evidence="11" type="primary">LOC127529833</name>
</gene>
<dbReference type="Pfam" id="PF00643">
    <property type="entry name" value="zf-B_box"/>
    <property type="match status" value="1"/>
</dbReference>
<dbReference type="InterPro" id="IPR001870">
    <property type="entry name" value="B30.2/SPRY"/>
</dbReference>
<dbReference type="InterPro" id="IPR003879">
    <property type="entry name" value="Butyrophylin_SPRY"/>
</dbReference>
<keyword evidence="4" id="KW-0862">Zinc</keyword>
<dbReference type="Pfam" id="PF13765">
    <property type="entry name" value="PRY"/>
    <property type="match status" value="1"/>
</dbReference>
<dbReference type="SUPFAM" id="SSF49899">
    <property type="entry name" value="Concanavalin A-like lectins/glucanases"/>
    <property type="match status" value="1"/>
</dbReference>
<dbReference type="PROSITE" id="PS50089">
    <property type="entry name" value="ZF_RING_2"/>
    <property type="match status" value="1"/>
</dbReference>
<reference evidence="11" key="1">
    <citation type="submission" date="2021-06" db="EMBL/GenBank/DDBJ databases">
        <authorList>
            <consortium name="Wellcome Sanger Institute Data Sharing"/>
        </authorList>
    </citation>
    <scope>NUCLEOTIDE SEQUENCE [LARGE SCALE GENOMIC DNA]</scope>
</reference>
<dbReference type="CDD" id="cd16040">
    <property type="entry name" value="SPRY_PRY_SNTX"/>
    <property type="match status" value="1"/>
</dbReference>
<evidence type="ECO:0000256" key="4">
    <source>
        <dbReference type="ARBA" id="ARBA00022833"/>
    </source>
</evidence>
<dbReference type="PRINTS" id="PR01407">
    <property type="entry name" value="BUTYPHLNCDUF"/>
</dbReference>
<dbReference type="InterPro" id="IPR051051">
    <property type="entry name" value="E3_ubiq-ligase_TRIM/RNF"/>
</dbReference>
<dbReference type="OrthoDB" id="6105938at2759"/>
<name>A0A8C4T3Y6_ERPCA</name>
<evidence type="ECO:0000259" key="10">
    <source>
        <dbReference type="PROSITE" id="PS50188"/>
    </source>
</evidence>
<evidence type="ECO:0000313" key="11">
    <source>
        <dbReference type="Ensembl" id="ENSECRP00000025896.1"/>
    </source>
</evidence>
<dbReference type="RefSeq" id="XP_051790751.1">
    <property type="nucleotide sequence ID" value="XM_051934791.1"/>
</dbReference>
<dbReference type="GO" id="GO:0045087">
    <property type="term" value="P:innate immune response"/>
    <property type="evidence" value="ECO:0007669"/>
    <property type="project" value="UniProtKB-KW"/>
</dbReference>
<keyword evidence="5" id="KW-0391">Immunity</keyword>
<evidence type="ECO:0000256" key="1">
    <source>
        <dbReference type="ARBA" id="ARBA00022588"/>
    </source>
</evidence>
<evidence type="ECO:0000256" key="7">
    <source>
        <dbReference type="SAM" id="Coils"/>
    </source>
</evidence>
<keyword evidence="7" id="KW-0175">Coiled coil</keyword>
<dbReference type="Pfam" id="PF25600">
    <property type="entry name" value="TRIM_CC"/>
    <property type="match status" value="1"/>
</dbReference>
<evidence type="ECO:0000259" key="9">
    <source>
        <dbReference type="PROSITE" id="PS50119"/>
    </source>
</evidence>
<dbReference type="InterPro" id="IPR017907">
    <property type="entry name" value="Znf_RING_CS"/>
</dbReference>
<feature type="coiled-coil region" evidence="7">
    <location>
        <begin position="182"/>
        <end position="292"/>
    </location>
</feature>
<evidence type="ECO:0000256" key="3">
    <source>
        <dbReference type="ARBA" id="ARBA00022771"/>
    </source>
</evidence>
<dbReference type="SMART" id="SM00184">
    <property type="entry name" value="RING"/>
    <property type="match status" value="1"/>
</dbReference>
<dbReference type="PANTHER" id="PTHR25465:SF14">
    <property type="entry name" value="E3 UBIQUITIN-PROTEIN LIGASE TRIM65"/>
    <property type="match status" value="1"/>
</dbReference>
<dbReference type="SMART" id="SM00589">
    <property type="entry name" value="PRY"/>
    <property type="match status" value="1"/>
</dbReference>
<dbReference type="InterPro" id="IPR006574">
    <property type="entry name" value="PRY"/>
</dbReference>
<dbReference type="SUPFAM" id="SSF57850">
    <property type="entry name" value="RING/U-box"/>
    <property type="match status" value="1"/>
</dbReference>
<dbReference type="GO" id="GO:0008270">
    <property type="term" value="F:zinc ion binding"/>
    <property type="evidence" value="ECO:0007669"/>
    <property type="project" value="UniProtKB-KW"/>
</dbReference>
<dbReference type="InterPro" id="IPR003877">
    <property type="entry name" value="SPRY_dom"/>
</dbReference>
<evidence type="ECO:0000313" key="12">
    <source>
        <dbReference type="Proteomes" id="UP000694620"/>
    </source>
</evidence>
<accession>A0A8C4T3Y6</accession>
<evidence type="ECO:0000256" key="5">
    <source>
        <dbReference type="ARBA" id="ARBA00022859"/>
    </source>
</evidence>
<dbReference type="InterPro" id="IPR013083">
    <property type="entry name" value="Znf_RING/FYVE/PHD"/>
</dbReference>
<dbReference type="InterPro" id="IPR000315">
    <property type="entry name" value="Znf_B-box"/>
</dbReference>
<dbReference type="PROSITE" id="PS00518">
    <property type="entry name" value="ZF_RING_1"/>
    <property type="match status" value="1"/>
</dbReference>
<dbReference type="Ensembl" id="ENSECRT00000026439.1">
    <property type="protein sequence ID" value="ENSECRP00000025896.1"/>
    <property type="gene ID" value="ENSECRG00000017503.1"/>
</dbReference>
<dbReference type="GeneID" id="127529833"/>
<dbReference type="PROSITE" id="PS50188">
    <property type="entry name" value="B302_SPRY"/>
    <property type="match status" value="1"/>
</dbReference>
<dbReference type="SMART" id="SM00449">
    <property type="entry name" value="SPRY"/>
    <property type="match status" value="1"/>
</dbReference>
<dbReference type="InterPro" id="IPR013320">
    <property type="entry name" value="ConA-like_dom_sf"/>
</dbReference>
<dbReference type="PROSITE" id="PS50119">
    <property type="entry name" value="ZF_BBOX"/>
    <property type="match status" value="1"/>
</dbReference>
<dbReference type="Proteomes" id="UP000694620">
    <property type="component" value="Chromosome 12"/>
</dbReference>
<keyword evidence="3 6" id="KW-0863">Zinc-finger</keyword>
<evidence type="ECO:0000259" key="8">
    <source>
        <dbReference type="PROSITE" id="PS50089"/>
    </source>
</evidence>
<organism evidence="11 12">
    <name type="scientific">Erpetoichthys calabaricus</name>
    <name type="common">Rope fish</name>
    <name type="synonym">Calamoichthys calabaricus</name>
    <dbReference type="NCBI Taxonomy" id="27687"/>
    <lineage>
        <taxon>Eukaryota</taxon>
        <taxon>Metazoa</taxon>
        <taxon>Chordata</taxon>
        <taxon>Craniata</taxon>
        <taxon>Vertebrata</taxon>
        <taxon>Euteleostomi</taxon>
        <taxon>Actinopterygii</taxon>
        <taxon>Polypteriformes</taxon>
        <taxon>Polypteridae</taxon>
        <taxon>Erpetoichthys</taxon>
    </lineage>
</organism>
<keyword evidence="2" id="KW-0479">Metal-binding</keyword>
<sequence length="549" mass="63107">MAENYILRLQDEFVCCLCLELLRNPVSLLCGHSFCKECIERFWNSGEEFLWRCPTCDFQYSDRPVLNINIILNKIARDLSALMLPETESAPGSQVIECDVCVDGRSRAVKSCLTCRASFCDIHIQSHQNCTTWRNHRLVRPSGNLQESFCIRHQKLLELFCRTDQTCICSHCGITEHRGHDLTSVEAERVEKETELEAARTNIRNRIQQRQGNVGELRQTVNRIKASAERELQETERAFTVLINSINETRRKVVQLIKDMERTEVEKVEGPMRQLQTEIMELKRRDEHLVQLSESEDSIHFLQNFTSPYVLPDEEDPPHIDVCTEVSSVDLREELSHLKERLEQIGKWTFLRVDNTDLPVFFLIPPQPRNREDFLQYSCQLTLDPDTVNEHLSISDGNRKVMGKDRTSHYPDHPDRFDSVPQVLCREDLSRTRCYWEVERSGNPIVIGVAYKSLSRRGGNSECIIGGNNKSWCLFCSDSSPSVCHQTEMTEVAGPLCSRIGIYVDRCAGTLSFYNVSNTMTLLHSFTTSFTEPLHAGFWANQDTSLTIC</sequence>
<evidence type="ECO:0000256" key="2">
    <source>
        <dbReference type="ARBA" id="ARBA00022723"/>
    </source>
</evidence>
<reference evidence="11" key="3">
    <citation type="submission" date="2025-09" db="UniProtKB">
        <authorList>
            <consortium name="Ensembl"/>
        </authorList>
    </citation>
    <scope>IDENTIFICATION</scope>
</reference>
<dbReference type="Gene3D" id="4.10.830.40">
    <property type="match status" value="1"/>
</dbReference>
<dbReference type="InterPro" id="IPR058030">
    <property type="entry name" value="TRIM8/14/16/25/29/45/65_CC"/>
</dbReference>
<feature type="domain" description="B30.2/SPRY" evidence="10">
    <location>
        <begin position="361"/>
        <end position="549"/>
    </location>
</feature>
<dbReference type="AlphaFoldDB" id="A0A8C4T3Y6"/>
<dbReference type="Pfam" id="PF15227">
    <property type="entry name" value="zf-C3HC4_4"/>
    <property type="match status" value="1"/>
</dbReference>
<dbReference type="Gene3D" id="3.30.40.10">
    <property type="entry name" value="Zinc/RING finger domain, C3HC4 (zinc finger)"/>
    <property type="match status" value="1"/>
</dbReference>
<reference evidence="11" key="2">
    <citation type="submission" date="2025-08" db="UniProtKB">
        <authorList>
            <consortium name="Ensembl"/>
        </authorList>
    </citation>
    <scope>IDENTIFICATION</scope>
</reference>
<keyword evidence="1" id="KW-0399">Innate immunity</keyword>
<keyword evidence="12" id="KW-1185">Reference proteome</keyword>
<dbReference type="SMART" id="SM00336">
    <property type="entry name" value="BBOX"/>
    <property type="match status" value="2"/>
</dbReference>
<evidence type="ECO:0000256" key="6">
    <source>
        <dbReference type="PROSITE-ProRule" id="PRU00024"/>
    </source>
</evidence>
<dbReference type="SUPFAM" id="SSF57845">
    <property type="entry name" value="B-box zinc-binding domain"/>
    <property type="match status" value="1"/>
</dbReference>
<dbReference type="Gene3D" id="2.60.120.920">
    <property type="match status" value="1"/>
</dbReference>
<feature type="domain" description="B box-type" evidence="9">
    <location>
        <begin position="145"/>
        <end position="185"/>
    </location>
</feature>
<dbReference type="PANTHER" id="PTHR25465">
    <property type="entry name" value="B-BOX DOMAIN CONTAINING"/>
    <property type="match status" value="1"/>
</dbReference>
<dbReference type="Gene3D" id="3.30.160.60">
    <property type="entry name" value="Classic Zinc Finger"/>
    <property type="match status" value="1"/>
</dbReference>
<dbReference type="Pfam" id="PF00622">
    <property type="entry name" value="SPRY"/>
    <property type="match status" value="1"/>
</dbReference>
<proteinExistence type="predicted"/>
<protein>
    <submittedName>
        <fullName evidence="11">Uncharacterized protein</fullName>
    </submittedName>
</protein>
<feature type="domain" description="RING-type" evidence="8">
    <location>
        <begin position="15"/>
        <end position="57"/>
    </location>
</feature>
<dbReference type="GO" id="GO:0005737">
    <property type="term" value="C:cytoplasm"/>
    <property type="evidence" value="ECO:0007669"/>
    <property type="project" value="UniProtKB-ARBA"/>
</dbReference>
<dbReference type="GeneTree" id="ENSGT01150000286950"/>
<dbReference type="InterPro" id="IPR043136">
    <property type="entry name" value="B30.2/SPRY_sf"/>
</dbReference>
<dbReference type="CDD" id="cd19769">
    <property type="entry name" value="Bbox2_TRIM16-like"/>
    <property type="match status" value="1"/>
</dbReference>